<sequence>MIIFIIMIMWWVSVPRIMKKRLLFHSDSKFVFIAKIRFGSLGGIVMQTVAKLHTHGFIMNLPPALHVNSIGMTTFPTSKGNFPEKKTKRRTPPPELAATHMADDLIAPAASPQDWNALR</sequence>
<organism evidence="2">
    <name type="scientific">Candidatus Kentrum sp. MB</name>
    <dbReference type="NCBI Taxonomy" id="2138164"/>
    <lineage>
        <taxon>Bacteria</taxon>
        <taxon>Pseudomonadati</taxon>
        <taxon>Pseudomonadota</taxon>
        <taxon>Gammaproteobacteria</taxon>
        <taxon>Candidatus Kentrum</taxon>
    </lineage>
</organism>
<dbReference type="AlphaFoldDB" id="A0A450XML5"/>
<protein>
    <submittedName>
        <fullName evidence="2">Uncharacterized protein</fullName>
    </submittedName>
</protein>
<accession>A0A450XML5</accession>
<proteinExistence type="predicted"/>
<gene>
    <name evidence="2" type="ORF">BECKMB1821G_GA0114241_106617</name>
</gene>
<reference evidence="2" key="1">
    <citation type="submission" date="2019-02" db="EMBL/GenBank/DDBJ databases">
        <authorList>
            <person name="Gruber-Vodicka R. H."/>
            <person name="Seah K. B. B."/>
        </authorList>
    </citation>
    <scope>NUCLEOTIDE SEQUENCE</scope>
    <source>
        <strain evidence="2">BECK_BZ197</strain>
    </source>
</reference>
<evidence type="ECO:0000256" key="1">
    <source>
        <dbReference type="SAM" id="MobiDB-lite"/>
    </source>
</evidence>
<name>A0A450XML5_9GAMM</name>
<feature type="region of interest" description="Disordered" evidence="1">
    <location>
        <begin position="76"/>
        <end position="119"/>
    </location>
</feature>
<evidence type="ECO:0000313" key="2">
    <source>
        <dbReference type="EMBL" id="VFK30541.1"/>
    </source>
</evidence>
<dbReference type="EMBL" id="CAADFO010000066">
    <property type="protein sequence ID" value="VFK30541.1"/>
    <property type="molecule type" value="Genomic_DNA"/>
</dbReference>